<gene>
    <name evidence="1" type="ORF">KAT72_21050</name>
</gene>
<proteinExistence type="predicted"/>
<comment type="caution">
    <text evidence="1">The sequence shown here is derived from an EMBL/GenBank/DDBJ whole genome shotgun (WGS) entry which is preliminary data.</text>
</comment>
<reference evidence="1 2" key="1">
    <citation type="submission" date="2021-04" db="EMBL/GenBank/DDBJ databases">
        <title>Draft Genome of Aeromonas popoffii ID682, isolated from a natural water source in Idaho.</title>
        <authorList>
            <person name="Testerman T."/>
            <person name="Graf J."/>
        </authorList>
    </citation>
    <scope>NUCLEOTIDE SEQUENCE [LARGE SCALE GENOMIC DNA]</scope>
    <source>
        <strain evidence="1 2">ID682</strain>
    </source>
</reference>
<organism evidence="1 2">
    <name type="scientific">Aeromonas popoffii</name>
    <dbReference type="NCBI Taxonomy" id="70856"/>
    <lineage>
        <taxon>Bacteria</taxon>
        <taxon>Pseudomonadati</taxon>
        <taxon>Pseudomonadota</taxon>
        <taxon>Gammaproteobacteria</taxon>
        <taxon>Aeromonadales</taxon>
        <taxon>Aeromonadaceae</taxon>
        <taxon>Aeromonas</taxon>
    </lineage>
</organism>
<dbReference type="RefSeq" id="WP_212514799.1">
    <property type="nucleotide sequence ID" value="NZ_CAWQDX010000115.1"/>
</dbReference>
<sequence>MSVNKYVFCFLFFIGFFSYGGEVIQGPYKISHDTDVIRVEKSSNEDCPIELIISGAKASYSMDKLCVNGDIPNIRSVFFVRLRDVNHIGTIVSWYNKHQAEDIDQTDYQVTIYKKNKKGVYVIDKEKNNDALFYGTEDGTGDGSYKFNNSSALKKYLMGKYN</sequence>
<dbReference type="Proteomes" id="UP000675653">
    <property type="component" value="Unassembled WGS sequence"/>
</dbReference>
<dbReference type="EMBL" id="JAGRZL010000087">
    <property type="protein sequence ID" value="MBR7631411.1"/>
    <property type="molecule type" value="Genomic_DNA"/>
</dbReference>
<protein>
    <submittedName>
        <fullName evidence="1">Uncharacterized protein</fullName>
    </submittedName>
</protein>
<accession>A0ABS5GW84</accession>
<keyword evidence="2" id="KW-1185">Reference proteome</keyword>
<evidence type="ECO:0000313" key="1">
    <source>
        <dbReference type="EMBL" id="MBR7631411.1"/>
    </source>
</evidence>
<name>A0ABS5GW84_9GAMM</name>
<evidence type="ECO:0000313" key="2">
    <source>
        <dbReference type="Proteomes" id="UP000675653"/>
    </source>
</evidence>